<comment type="caution">
    <text evidence="2">The sequence shown here is derived from an EMBL/GenBank/DDBJ whole genome shotgun (WGS) entry which is preliminary data.</text>
</comment>
<organism evidence="2 3">
    <name type="scientific">Ajellomyces capsulatus</name>
    <name type="common">Darling's disease fungus</name>
    <name type="synonym">Histoplasma capsulatum</name>
    <dbReference type="NCBI Taxonomy" id="5037"/>
    <lineage>
        <taxon>Eukaryota</taxon>
        <taxon>Fungi</taxon>
        <taxon>Dikarya</taxon>
        <taxon>Ascomycota</taxon>
        <taxon>Pezizomycotina</taxon>
        <taxon>Eurotiomycetes</taxon>
        <taxon>Eurotiomycetidae</taxon>
        <taxon>Onygenales</taxon>
        <taxon>Ajellomycetaceae</taxon>
        <taxon>Histoplasma</taxon>
    </lineage>
</organism>
<feature type="region of interest" description="Disordered" evidence="1">
    <location>
        <begin position="27"/>
        <end position="68"/>
    </location>
</feature>
<gene>
    <name evidence="2" type="ORF">I7I52_01424</name>
</gene>
<dbReference type="OrthoDB" id="4188760at2759"/>
<feature type="compositionally biased region" description="Polar residues" evidence="1">
    <location>
        <begin position="57"/>
        <end position="68"/>
    </location>
</feature>
<evidence type="ECO:0000256" key="1">
    <source>
        <dbReference type="SAM" id="MobiDB-lite"/>
    </source>
</evidence>
<reference evidence="2 3" key="1">
    <citation type="submission" date="2021-01" db="EMBL/GenBank/DDBJ databases">
        <title>Chromosome-level genome assembly of a human fungal pathogen reveals clustering of transcriptionally co-regulated genes.</title>
        <authorList>
            <person name="Voorhies M."/>
            <person name="Cohen S."/>
            <person name="Shea T.P."/>
            <person name="Petrus S."/>
            <person name="Munoz J.F."/>
            <person name="Poplawski S."/>
            <person name="Goldman W.E."/>
            <person name="Michael T."/>
            <person name="Cuomo C.A."/>
            <person name="Sil A."/>
            <person name="Beyhan S."/>
        </authorList>
    </citation>
    <scope>NUCLEOTIDE SEQUENCE [LARGE SCALE GENOMIC DNA]</scope>
    <source>
        <strain evidence="2 3">G184AR</strain>
    </source>
</reference>
<sequence length="154" mass="17658">MPCNTHHSTASQACKRTPTTLHLHLSKPSVSDVLNNDKNPTDDEKEEEEEEEETQSEDSQFLQTSTSESEISFRLYEWVIINGIKESIKIKLWNVTINDMTVSFYCIQYTAKRIAEEYVMKQNCKEIEVANCIAVISSNKCESSIKITLEKETD</sequence>
<feature type="compositionally biased region" description="Polar residues" evidence="1">
    <location>
        <begin position="28"/>
        <end position="38"/>
    </location>
</feature>
<evidence type="ECO:0000313" key="2">
    <source>
        <dbReference type="EMBL" id="KAG5303424.1"/>
    </source>
</evidence>
<evidence type="ECO:0000313" key="3">
    <source>
        <dbReference type="Proteomes" id="UP000670092"/>
    </source>
</evidence>
<dbReference type="VEuPathDB" id="FungiDB:I7I52_01424"/>
<name>A0A8H8D737_AJECA</name>
<dbReference type="AlphaFoldDB" id="A0A8H8D737"/>
<feature type="compositionally biased region" description="Acidic residues" evidence="1">
    <location>
        <begin position="43"/>
        <end position="56"/>
    </location>
</feature>
<accession>A0A8H8D737</accession>
<dbReference type="EMBL" id="JAEVHI010000001">
    <property type="protein sequence ID" value="KAG5303424.1"/>
    <property type="molecule type" value="Genomic_DNA"/>
</dbReference>
<proteinExistence type="predicted"/>
<dbReference type="Proteomes" id="UP000670092">
    <property type="component" value="Unassembled WGS sequence"/>
</dbReference>
<protein>
    <submittedName>
        <fullName evidence="2">Uncharacterized protein</fullName>
    </submittedName>
</protein>